<reference evidence="1" key="1">
    <citation type="journal article" date="2014" name="Front. Microbiol.">
        <title>High frequency of phylogenetically diverse reductive dehalogenase-homologous genes in deep subseafloor sedimentary metagenomes.</title>
        <authorList>
            <person name="Kawai M."/>
            <person name="Futagami T."/>
            <person name="Toyoda A."/>
            <person name="Takaki Y."/>
            <person name="Nishi S."/>
            <person name="Hori S."/>
            <person name="Arai W."/>
            <person name="Tsubouchi T."/>
            <person name="Morono Y."/>
            <person name="Uchiyama I."/>
            <person name="Ito T."/>
            <person name="Fujiyama A."/>
            <person name="Inagaki F."/>
            <person name="Takami H."/>
        </authorList>
    </citation>
    <scope>NUCLEOTIDE SEQUENCE</scope>
    <source>
        <strain evidence="1">Expedition CK06-06</strain>
    </source>
</reference>
<proteinExistence type="predicted"/>
<comment type="caution">
    <text evidence="1">The sequence shown here is derived from an EMBL/GenBank/DDBJ whole genome shotgun (WGS) entry which is preliminary data.</text>
</comment>
<organism evidence="1">
    <name type="scientific">marine sediment metagenome</name>
    <dbReference type="NCBI Taxonomy" id="412755"/>
    <lineage>
        <taxon>unclassified sequences</taxon>
        <taxon>metagenomes</taxon>
        <taxon>ecological metagenomes</taxon>
    </lineage>
</organism>
<dbReference type="EMBL" id="BARU01014404">
    <property type="protein sequence ID" value="GAH32729.1"/>
    <property type="molecule type" value="Genomic_DNA"/>
</dbReference>
<gene>
    <name evidence="1" type="ORF">S03H2_25442</name>
</gene>
<accession>X1FTP7</accession>
<name>X1FTP7_9ZZZZ</name>
<feature type="non-terminal residue" evidence="1">
    <location>
        <position position="148"/>
    </location>
</feature>
<dbReference type="AlphaFoldDB" id="X1FTP7"/>
<protein>
    <submittedName>
        <fullName evidence="1">Uncharacterized protein</fullName>
    </submittedName>
</protein>
<evidence type="ECO:0000313" key="1">
    <source>
        <dbReference type="EMBL" id="GAH32729.1"/>
    </source>
</evidence>
<sequence length="148" mass="17049">MALPARILFKQEDIPSRARETLLRLIEITGIINGSNLSDTEVWPKMSQPFMLFFARNNRPKDSHAIHFITPHYDKMLNRKGEVRIDSKSAQSVEITATFDEPWLWKALTIGTTLDIEVIRRVKSVDGRRLSEYWKDDLGLTSSTGYIL</sequence>